<feature type="domain" description="Thioesterase" evidence="1">
    <location>
        <begin position="43"/>
        <end position="114"/>
    </location>
</feature>
<dbReference type="InterPro" id="IPR006683">
    <property type="entry name" value="Thioestr_dom"/>
</dbReference>
<dbReference type="GO" id="GO:0016790">
    <property type="term" value="F:thiolester hydrolase activity"/>
    <property type="evidence" value="ECO:0007669"/>
    <property type="project" value="UniProtKB-ARBA"/>
</dbReference>
<accession>A0A2S7K1A1</accession>
<dbReference type="Proteomes" id="UP000239504">
    <property type="component" value="Unassembled WGS sequence"/>
</dbReference>
<gene>
    <name evidence="2" type="ORF">CW354_18070</name>
</gene>
<comment type="caution">
    <text evidence="2">The sequence shown here is derived from an EMBL/GenBank/DDBJ whole genome shotgun (WGS) entry which is preliminary data.</text>
</comment>
<keyword evidence="3" id="KW-1185">Reference proteome</keyword>
<dbReference type="SUPFAM" id="SSF54637">
    <property type="entry name" value="Thioesterase/thiol ester dehydrase-isomerase"/>
    <property type="match status" value="1"/>
</dbReference>
<reference evidence="2 3" key="1">
    <citation type="submission" date="2017-12" db="EMBL/GenBank/DDBJ databases">
        <authorList>
            <person name="Hurst M.R.H."/>
        </authorList>
    </citation>
    <scope>NUCLEOTIDE SEQUENCE [LARGE SCALE GENOMIC DNA]</scope>
    <source>
        <strain evidence="2 3">SY-3-19</strain>
    </source>
</reference>
<dbReference type="EMBL" id="PJCH01000015">
    <property type="protein sequence ID" value="PQA86256.1"/>
    <property type="molecule type" value="Genomic_DNA"/>
</dbReference>
<name>A0A2S7K1A1_9PROT</name>
<dbReference type="CDD" id="cd03443">
    <property type="entry name" value="PaaI_thioesterase"/>
    <property type="match status" value="1"/>
</dbReference>
<dbReference type="RefSeq" id="WP_104831468.1">
    <property type="nucleotide sequence ID" value="NZ_PJCH01000015.1"/>
</dbReference>
<proteinExistence type="predicted"/>
<dbReference type="Gene3D" id="3.10.129.10">
    <property type="entry name" value="Hotdog Thioesterase"/>
    <property type="match status" value="1"/>
</dbReference>
<dbReference type="OrthoDB" id="9813158at2"/>
<dbReference type="Pfam" id="PF03061">
    <property type="entry name" value="4HBT"/>
    <property type="match status" value="1"/>
</dbReference>
<evidence type="ECO:0000259" key="1">
    <source>
        <dbReference type="Pfam" id="PF03061"/>
    </source>
</evidence>
<dbReference type="AlphaFoldDB" id="A0A2S7K1A1"/>
<dbReference type="InterPro" id="IPR029069">
    <property type="entry name" value="HotDog_dom_sf"/>
</dbReference>
<protein>
    <recommendedName>
        <fullName evidence="1">Thioesterase domain-containing protein</fullName>
    </recommendedName>
</protein>
<evidence type="ECO:0000313" key="3">
    <source>
        <dbReference type="Proteomes" id="UP000239504"/>
    </source>
</evidence>
<evidence type="ECO:0000313" key="2">
    <source>
        <dbReference type="EMBL" id="PQA86256.1"/>
    </source>
</evidence>
<organism evidence="2 3">
    <name type="scientific">Hyphococcus luteus</name>
    <dbReference type="NCBI Taxonomy" id="2058213"/>
    <lineage>
        <taxon>Bacteria</taxon>
        <taxon>Pseudomonadati</taxon>
        <taxon>Pseudomonadota</taxon>
        <taxon>Alphaproteobacteria</taxon>
        <taxon>Parvularculales</taxon>
        <taxon>Parvularculaceae</taxon>
        <taxon>Hyphococcus</taxon>
    </lineage>
</organism>
<sequence length="152" mass="16710">MTQFANSPLRHWLRFDVEETENGALYSISPDDAHIGNPLIKALHGGVVSTFLELAALHELRRALGSDPAGEAININVDYLKSVRLSPLFARAHIAKAGRRLAFIDCIVWQDNEDSPAAKAACSFLLHNRRCVLPGARLTSPEEAAPRGIFRN</sequence>